<dbReference type="InterPro" id="IPR005064">
    <property type="entry name" value="BUG"/>
</dbReference>
<dbReference type="OrthoDB" id="8970543at2"/>
<dbReference type="PIRSF" id="PIRSF017082">
    <property type="entry name" value="YflP"/>
    <property type="match status" value="1"/>
</dbReference>
<evidence type="ECO:0000313" key="2">
    <source>
        <dbReference type="EMBL" id="MTH62036.1"/>
    </source>
</evidence>
<dbReference type="AlphaFoldDB" id="A0A844HQB6"/>
<comment type="caution">
    <text evidence="2">The sequence shown here is derived from an EMBL/GenBank/DDBJ whole genome shotgun (WGS) entry which is preliminary data.</text>
</comment>
<dbReference type="Gene3D" id="3.40.190.150">
    <property type="entry name" value="Bordetella uptake gene, domain 1"/>
    <property type="match status" value="1"/>
</dbReference>
<evidence type="ECO:0000256" key="1">
    <source>
        <dbReference type="ARBA" id="ARBA00006987"/>
    </source>
</evidence>
<organism evidence="2 3">
    <name type="scientific">Paracoccus litorisediminis</name>
    <dbReference type="NCBI Taxonomy" id="2006130"/>
    <lineage>
        <taxon>Bacteria</taxon>
        <taxon>Pseudomonadati</taxon>
        <taxon>Pseudomonadota</taxon>
        <taxon>Alphaproteobacteria</taxon>
        <taxon>Rhodobacterales</taxon>
        <taxon>Paracoccaceae</taxon>
        <taxon>Paracoccus</taxon>
    </lineage>
</organism>
<protein>
    <recommendedName>
        <fullName evidence="4">Tripartite tricarboxylate transporter substrate binding protein</fullName>
    </recommendedName>
</protein>
<dbReference type="CDD" id="cd07012">
    <property type="entry name" value="PBP2_Bug_TTT"/>
    <property type="match status" value="1"/>
</dbReference>
<keyword evidence="3" id="KW-1185">Reference proteome</keyword>
<dbReference type="PANTHER" id="PTHR42928">
    <property type="entry name" value="TRICARBOXYLATE-BINDING PROTEIN"/>
    <property type="match status" value="1"/>
</dbReference>
<sequence>MSNYSARRRRFLISAVATGGALLAAPGLLRAQSYATRPVTIVVPNAAGGGNDLFARLIQPVLQQELGQPILVENRAGAAGNIGLAYARDADPDGHVLFCSSSGMMATAHTHQNVPGNPVDILEHITMLVIGNFTFTIPATLGPKNWQEFSALAKSKPGEFRHGTPGAGANIHLSAELLKLREGLDMQAIHYKGSPDIMTDLLSNQIQMANNAISTTASHIRAGSLVPLFTASQERETEIDGIPTSAELGIADVDRINNWYALHAPKGTPEEILTQVHAATIKALQRPEAVEKATAAGMKIVGDSRESFIARMQADDAIFASVAQATGIRVG</sequence>
<gene>
    <name evidence="2" type="ORF">GL300_22825</name>
</gene>
<dbReference type="PROSITE" id="PS51318">
    <property type="entry name" value="TAT"/>
    <property type="match status" value="1"/>
</dbReference>
<proteinExistence type="inferred from homology"/>
<dbReference type="Gene3D" id="3.40.190.10">
    <property type="entry name" value="Periplasmic binding protein-like II"/>
    <property type="match status" value="1"/>
</dbReference>
<evidence type="ECO:0000313" key="3">
    <source>
        <dbReference type="Proteomes" id="UP000449846"/>
    </source>
</evidence>
<dbReference type="InterPro" id="IPR006311">
    <property type="entry name" value="TAT_signal"/>
</dbReference>
<accession>A0A844HQB6</accession>
<dbReference type="EMBL" id="WMIG01000024">
    <property type="protein sequence ID" value="MTH62036.1"/>
    <property type="molecule type" value="Genomic_DNA"/>
</dbReference>
<evidence type="ECO:0008006" key="4">
    <source>
        <dbReference type="Google" id="ProtNLM"/>
    </source>
</evidence>
<name>A0A844HQB6_9RHOB</name>
<dbReference type="Proteomes" id="UP000449846">
    <property type="component" value="Unassembled WGS sequence"/>
</dbReference>
<dbReference type="Pfam" id="PF03401">
    <property type="entry name" value="TctC"/>
    <property type="match status" value="1"/>
</dbReference>
<dbReference type="PANTHER" id="PTHR42928:SF5">
    <property type="entry name" value="BLR1237 PROTEIN"/>
    <property type="match status" value="1"/>
</dbReference>
<comment type="similarity">
    <text evidence="1">Belongs to the UPF0065 (bug) family.</text>
</comment>
<dbReference type="InterPro" id="IPR042100">
    <property type="entry name" value="Bug_dom1"/>
</dbReference>
<reference evidence="2 3" key="1">
    <citation type="submission" date="2019-11" db="EMBL/GenBank/DDBJ databases">
        <authorList>
            <person name="Dong K."/>
        </authorList>
    </citation>
    <scope>NUCLEOTIDE SEQUENCE [LARGE SCALE GENOMIC DNA]</scope>
    <source>
        <strain evidence="2 3">NBRC 112902</strain>
    </source>
</reference>